<reference evidence="1 2" key="1">
    <citation type="submission" date="2015-06" db="EMBL/GenBank/DDBJ databases">
        <authorList>
            <person name="Zeng Y."/>
            <person name="Huang Y."/>
        </authorList>
    </citation>
    <scope>NUCLEOTIDE SEQUENCE [LARGE SCALE GENOMIC DNA]</scope>
    <source>
        <strain evidence="1 2">PQ-2</strain>
    </source>
</reference>
<proteinExistence type="predicted"/>
<dbReference type="PATRIC" id="fig|1348774.3.peg.1825"/>
<evidence type="ECO:0000313" key="2">
    <source>
        <dbReference type="Proteomes" id="UP000035287"/>
    </source>
</evidence>
<keyword evidence="2" id="KW-1185">Reference proteome</keyword>
<evidence type="ECO:0000313" key="1">
    <source>
        <dbReference type="EMBL" id="AKM10038.1"/>
    </source>
</evidence>
<dbReference type="EMBL" id="CP011770">
    <property type="protein sequence ID" value="AKM10038.1"/>
    <property type="molecule type" value="Genomic_DNA"/>
</dbReference>
<accession>A0A0G3XI81</accession>
<protein>
    <recommendedName>
        <fullName evidence="3">HTH cro/C1-type domain-containing protein</fullName>
    </recommendedName>
</protein>
<organism evidence="1 2">
    <name type="scientific">Croceicoccus naphthovorans</name>
    <dbReference type="NCBI Taxonomy" id="1348774"/>
    <lineage>
        <taxon>Bacteria</taxon>
        <taxon>Pseudomonadati</taxon>
        <taxon>Pseudomonadota</taxon>
        <taxon>Alphaproteobacteria</taxon>
        <taxon>Sphingomonadales</taxon>
        <taxon>Erythrobacteraceae</taxon>
        <taxon>Croceicoccus</taxon>
    </lineage>
</organism>
<sequence>MPPRGHPLVRALFKSMREKSVTYKQLSAASGVKISTFKAWRHHNSITPRSIQAALSAVDLRALPVPFLETLPSPLAEKLREIGDKHGIEPPISQLVMLAADAPKMRAGQC</sequence>
<name>A0A0G3XI81_9SPHN</name>
<gene>
    <name evidence="1" type="ORF">AB433_08705</name>
</gene>
<dbReference type="STRING" id="1348774.AB433_08705"/>
<dbReference type="Proteomes" id="UP000035287">
    <property type="component" value="Chromosome"/>
</dbReference>
<dbReference type="AlphaFoldDB" id="A0A0G3XI81"/>
<evidence type="ECO:0008006" key="3">
    <source>
        <dbReference type="Google" id="ProtNLM"/>
    </source>
</evidence>
<dbReference type="KEGG" id="cna:AB433_08705"/>